<dbReference type="PANTHER" id="PTHR23531">
    <property type="entry name" value="QUINOLENE RESISTANCE PROTEIN NORA"/>
    <property type="match status" value="1"/>
</dbReference>
<feature type="transmembrane region" description="Helical" evidence="6">
    <location>
        <begin position="277"/>
        <end position="295"/>
    </location>
</feature>
<dbReference type="KEGG" id="vil:CFK37_08825"/>
<evidence type="ECO:0000256" key="3">
    <source>
        <dbReference type="ARBA" id="ARBA00022692"/>
    </source>
</evidence>
<evidence type="ECO:0000313" key="8">
    <source>
        <dbReference type="EMBL" id="ASK62257.1"/>
    </source>
</evidence>
<feature type="transmembrane region" description="Helical" evidence="6">
    <location>
        <begin position="301"/>
        <end position="326"/>
    </location>
</feature>
<dbReference type="Gene3D" id="1.20.1250.20">
    <property type="entry name" value="MFS general substrate transporter like domains"/>
    <property type="match status" value="1"/>
</dbReference>
<dbReference type="SUPFAM" id="SSF103473">
    <property type="entry name" value="MFS general substrate transporter"/>
    <property type="match status" value="1"/>
</dbReference>
<feature type="transmembrane region" description="Helical" evidence="6">
    <location>
        <begin position="79"/>
        <end position="96"/>
    </location>
</feature>
<evidence type="ECO:0000256" key="6">
    <source>
        <dbReference type="SAM" id="Phobius"/>
    </source>
</evidence>
<evidence type="ECO:0000256" key="4">
    <source>
        <dbReference type="ARBA" id="ARBA00022989"/>
    </source>
</evidence>
<dbReference type="InterPro" id="IPR036259">
    <property type="entry name" value="MFS_trans_sf"/>
</dbReference>
<dbReference type="RefSeq" id="WP_089061517.1">
    <property type="nucleotide sequence ID" value="NZ_CP022315.1"/>
</dbReference>
<feature type="transmembrane region" description="Helical" evidence="6">
    <location>
        <begin position="108"/>
        <end position="126"/>
    </location>
</feature>
<protein>
    <submittedName>
        <fullName evidence="8">MFS transporter</fullName>
    </submittedName>
</protein>
<feature type="transmembrane region" description="Helical" evidence="6">
    <location>
        <begin position="338"/>
        <end position="360"/>
    </location>
</feature>
<reference evidence="8 9" key="1">
    <citation type="submission" date="2017-07" db="EMBL/GenBank/DDBJ databases">
        <title>Virgibacillus sp. LM2416.</title>
        <authorList>
            <person name="Tak E.J."/>
            <person name="Bae J.-W."/>
        </authorList>
    </citation>
    <scope>NUCLEOTIDE SEQUENCE [LARGE SCALE GENOMIC DNA]</scope>
    <source>
        <strain evidence="8 9">LM2416</strain>
    </source>
</reference>
<feature type="transmembrane region" description="Helical" evidence="6">
    <location>
        <begin position="213"/>
        <end position="234"/>
    </location>
</feature>
<feature type="transmembrane region" description="Helical" evidence="6">
    <location>
        <begin position="138"/>
        <end position="159"/>
    </location>
</feature>
<keyword evidence="3 6" id="KW-0812">Transmembrane</keyword>
<dbReference type="GO" id="GO:0022857">
    <property type="term" value="F:transmembrane transporter activity"/>
    <property type="evidence" value="ECO:0007669"/>
    <property type="project" value="InterPro"/>
</dbReference>
<feature type="transmembrane region" description="Helical" evidence="6">
    <location>
        <begin position="12"/>
        <end position="37"/>
    </location>
</feature>
<dbReference type="GO" id="GO:0005886">
    <property type="term" value="C:plasma membrane"/>
    <property type="evidence" value="ECO:0007669"/>
    <property type="project" value="UniProtKB-SubCell"/>
</dbReference>
<dbReference type="Pfam" id="PF07690">
    <property type="entry name" value="MFS_1"/>
    <property type="match status" value="2"/>
</dbReference>
<feature type="domain" description="Major facilitator superfamily (MFS) profile" evidence="7">
    <location>
        <begin position="12"/>
        <end position="389"/>
    </location>
</feature>
<feature type="transmembrane region" description="Helical" evidence="6">
    <location>
        <begin position="49"/>
        <end position="67"/>
    </location>
</feature>
<evidence type="ECO:0000313" key="9">
    <source>
        <dbReference type="Proteomes" id="UP000198312"/>
    </source>
</evidence>
<dbReference type="PANTHER" id="PTHR23531:SF1">
    <property type="entry name" value="QUINOLENE RESISTANCE PROTEIN NORA"/>
    <property type="match status" value="1"/>
</dbReference>
<dbReference type="OrthoDB" id="9814001at2"/>
<feature type="transmembrane region" description="Helical" evidence="6">
    <location>
        <begin position="246"/>
        <end position="265"/>
    </location>
</feature>
<keyword evidence="5 6" id="KW-0472">Membrane</keyword>
<dbReference type="InterPro" id="IPR052714">
    <property type="entry name" value="MFS_Exporter"/>
</dbReference>
<evidence type="ECO:0000256" key="2">
    <source>
        <dbReference type="ARBA" id="ARBA00022448"/>
    </source>
</evidence>
<dbReference type="EMBL" id="CP022315">
    <property type="protein sequence ID" value="ASK62257.1"/>
    <property type="molecule type" value="Genomic_DNA"/>
</dbReference>
<proteinExistence type="predicted"/>
<evidence type="ECO:0000256" key="1">
    <source>
        <dbReference type="ARBA" id="ARBA00004651"/>
    </source>
</evidence>
<evidence type="ECO:0000256" key="5">
    <source>
        <dbReference type="ARBA" id="ARBA00023136"/>
    </source>
</evidence>
<accession>A0A220U2G1</accession>
<feature type="transmembrane region" description="Helical" evidence="6">
    <location>
        <begin position="366"/>
        <end position="384"/>
    </location>
</feature>
<evidence type="ECO:0000259" key="7">
    <source>
        <dbReference type="PROSITE" id="PS50850"/>
    </source>
</evidence>
<keyword evidence="4 6" id="KW-1133">Transmembrane helix</keyword>
<dbReference type="InterPro" id="IPR005829">
    <property type="entry name" value="Sugar_transporter_CS"/>
</dbReference>
<feature type="transmembrane region" description="Helical" evidence="6">
    <location>
        <begin position="165"/>
        <end position="186"/>
    </location>
</feature>
<dbReference type="Proteomes" id="UP000198312">
    <property type="component" value="Chromosome"/>
</dbReference>
<dbReference type="AlphaFoldDB" id="A0A220U2G1"/>
<dbReference type="PROSITE" id="PS00217">
    <property type="entry name" value="SUGAR_TRANSPORT_2"/>
    <property type="match status" value="1"/>
</dbReference>
<dbReference type="InterPro" id="IPR011701">
    <property type="entry name" value="MFS"/>
</dbReference>
<dbReference type="InterPro" id="IPR020846">
    <property type="entry name" value="MFS_dom"/>
</dbReference>
<name>A0A220U2G1_9BACI</name>
<gene>
    <name evidence="8" type="ORF">CFK37_08825</name>
</gene>
<dbReference type="PROSITE" id="PS50850">
    <property type="entry name" value="MFS"/>
    <property type="match status" value="1"/>
</dbReference>
<keyword evidence="9" id="KW-1185">Reference proteome</keyword>
<comment type="subcellular location">
    <subcellularLocation>
        <location evidence="1">Cell membrane</location>
        <topology evidence="1">Multi-pass membrane protein</topology>
    </subcellularLocation>
</comment>
<organism evidence="8 9">
    <name type="scientific">Virgibacillus phasianinus</name>
    <dbReference type="NCBI Taxonomy" id="2017483"/>
    <lineage>
        <taxon>Bacteria</taxon>
        <taxon>Bacillati</taxon>
        <taxon>Bacillota</taxon>
        <taxon>Bacilli</taxon>
        <taxon>Bacillales</taxon>
        <taxon>Bacillaceae</taxon>
        <taxon>Virgibacillus</taxon>
    </lineage>
</organism>
<keyword evidence="2" id="KW-0813">Transport</keyword>
<sequence>MNQSKSKLWTKDFIIVSAANFFLYLVFYLLLVTMAVYAVDEFAVSESEAGLVTGIFIIGTLIGRLFIGRMITSVGNKKMLYFGLIFFILTSLLYFVNAGITFLLITRLLHGIALGMASTATGTIIAEVIPKDRKGEGIGFYSMSITLATAIGPFIGLYMSQHTGYQTIFGFCLALGIISFIISLFARIPVMEKPVESSGAKKVKLSDFVEPKALPIALVVLIISLGYSSVLSFINFYAIEIDLVEVASLFFVVYAVAILVSRPFTGRLMDLKGANSVMYPAFVLFAAGLLLLSTAESSLPLLLAGVLIGFGFGNMQSTTQAIAVKVTPPRRIGLATSTYYIALDAGLGFGPYVLGFIIPLTGYRNLYIMMGVLVLITTVIYYFMHGKKEGSVWEVNPNSMASKTKAN</sequence>
<dbReference type="CDD" id="cd17489">
    <property type="entry name" value="MFS_YfcJ_like"/>
    <property type="match status" value="1"/>
</dbReference>